<feature type="transmembrane region" description="Helical" evidence="7">
    <location>
        <begin position="107"/>
        <end position="127"/>
    </location>
</feature>
<dbReference type="Proteomes" id="UP000305948">
    <property type="component" value="Unassembled WGS sequence"/>
</dbReference>
<feature type="transmembrane region" description="Helical" evidence="7">
    <location>
        <begin position="606"/>
        <end position="627"/>
    </location>
</feature>
<dbReference type="GO" id="GO:0005886">
    <property type="term" value="C:plasma membrane"/>
    <property type="evidence" value="ECO:0007669"/>
    <property type="project" value="TreeGrafter"/>
</dbReference>
<feature type="transmembrane region" description="Helical" evidence="7">
    <location>
        <begin position="366"/>
        <end position="386"/>
    </location>
</feature>
<reference evidence="8 9" key="1">
    <citation type="journal article" date="2019" name="Nat. Ecol. Evol.">
        <title>Megaphylogeny resolves global patterns of mushroom evolution.</title>
        <authorList>
            <person name="Varga T."/>
            <person name="Krizsan K."/>
            <person name="Foldi C."/>
            <person name="Dima B."/>
            <person name="Sanchez-Garcia M."/>
            <person name="Sanchez-Ramirez S."/>
            <person name="Szollosi G.J."/>
            <person name="Szarkandi J.G."/>
            <person name="Papp V."/>
            <person name="Albert L."/>
            <person name="Andreopoulos W."/>
            <person name="Angelini C."/>
            <person name="Antonin V."/>
            <person name="Barry K.W."/>
            <person name="Bougher N.L."/>
            <person name="Buchanan P."/>
            <person name="Buyck B."/>
            <person name="Bense V."/>
            <person name="Catcheside P."/>
            <person name="Chovatia M."/>
            <person name="Cooper J."/>
            <person name="Damon W."/>
            <person name="Desjardin D."/>
            <person name="Finy P."/>
            <person name="Geml J."/>
            <person name="Haridas S."/>
            <person name="Hughes K."/>
            <person name="Justo A."/>
            <person name="Karasinski D."/>
            <person name="Kautmanova I."/>
            <person name="Kiss B."/>
            <person name="Kocsube S."/>
            <person name="Kotiranta H."/>
            <person name="LaButti K.M."/>
            <person name="Lechner B.E."/>
            <person name="Liimatainen K."/>
            <person name="Lipzen A."/>
            <person name="Lukacs Z."/>
            <person name="Mihaltcheva S."/>
            <person name="Morgado L.N."/>
            <person name="Niskanen T."/>
            <person name="Noordeloos M.E."/>
            <person name="Ohm R.A."/>
            <person name="Ortiz-Santana B."/>
            <person name="Ovrebo C."/>
            <person name="Racz N."/>
            <person name="Riley R."/>
            <person name="Savchenko A."/>
            <person name="Shiryaev A."/>
            <person name="Soop K."/>
            <person name="Spirin V."/>
            <person name="Szebenyi C."/>
            <person name="Tomsovsky M."/>
            <person name="Tulloss R.E."/>
            <person name="Uehling J."/>
            <person name="Grigoriev I.V."/>
            <person name="Vagvolgyi C."/>
            <person name="Papp T."/>
            <person name="Martin F.M."/>
            <person name="Miettinen O."/>
            <person name="Hibbett D.S."/>
            <person name="Nagy L.G."/>
        </authorList>
    </citation>
    <scope>NUCLEOTIDE SEQUENCE [LARGE SCALE GENOMIC DNA]</scope>
    <source>
        <strain evidence="8 9">OMC1185</strain>
    </source>
</reference>
<keyword evidence="5 7" id="KW-0472">Membrane</keyword>
<feature type="transmembrane region" description="Helical" evidence="7">
    <location>
        <begin position="460"/>
        <end position="482"/>
    </location>
</feature>
<feature type="transmembrane region" description="Helical" evidence="7">
    <location>
        <begin position="186"/>
        <end position="206"/>
    </location>
</feature>
<keyword evidence="2" id="KW-0813">Transport</keyword>
<evidence type="ECO:0000256" key="2">
    <source>
        <dbReference type="ARBA" id="ARBA00022448"/>
    </source>
</evidence>
<proteinExistence type="predicted"/>
<feature type="region of interest" description="Disordered" evidence="6">
    <location>
        <begin position="496"/>
        <end position="517"/>
    </location>
</feature>
<feature type="transmembrane region" description="Helical" evidence="7">
    <location>
        <begin position="321"/>
        <end position="346"/>
    </location>
</feature>
<feature type="compositionally biased region" description="Basic and acidic residues" evidence="6">
    <location>
        <begin position="496"/>
        <end position="507"/>
    </location>
</feature>
<feature type="transmembrane region" description="Helical" evidence="7">
    <location>
        <begin position="239"/>
        <end position="257"/>
    </location>
</feature>
<feature type="transmembrane region" description="Helical" evidence="7">
    <location>
        <begin position="263"/>
        <end position="283"/>
    </location>
</feature>
<keyword evidence="3 7" id="KW-0812">Transmembrane</keyword>
<feature type="compositionally biased region" description="Polar residues" evidence="6">
    <location>
        <begin position="16"/>
        <end position="48"/>
    </location>
</feature>
<evidence type="ECO:0000256" key="6">
    <source>
        <dbReference type="SAM" id="MobiDB-lite"/>
    </source>
</evidence>
<evidence type="ECO:0000256" key="3">
    <source>
        <dbReference type="ARBA" id="ARBA00022692"/>
    </source>
</evidence>
<dbReference type="EMBL" id="ML213504">
    <property type="protein sequence ID" value="TFK55997.1"/>
    <property type="molecule type" value="Genomic_DNA"/>
</dbReference>
<evidence type="ECO:0000256" key="4">
    <source>
        <dbReference type="ARBA" id="ARBA00022989"/>
    </source>
</evidence>
<dbReference type="OrthoDB" id="28755at2759"/>
<feature type="region of interest" description="Disordered" evidence="6">
    <location>
        <begin position="1"/>
        <end position="57"/>
    </location>
</feature>
<evidence type="ECO:0000313" key="9">
    <source>
        <dbReference type="Proteomes" id="UP000305948"/>
    </source>
</evidence>
<comment type="subcellular location">
    <subcellularLocation>
        <location evidence="1">Membrane</location>
        <topology evidence="1">Multi-pass membrane protein</topology>
    </subcellularLocation>
</comment>
<feature type="transmembrane region" description="Helical" evidence="7">
    <location>
        <begin position="432"/>
        <end position="454"/>
    </location>
</feature>
<evidence type="ECO:0000313" key="8">
    <source>
        <dbReference type="EMBL" id="TFK55997.1"/>
    </source>
</evidence>
<dbReference type="Gene3D" id="1.20.1250.20">
    <property type="entry name" value="MFS general substrate transporter like domains"/>
    <property type="match status" value="1"/>
</dbReference>
<evidence type="ECO:0000256" key="7">
    <source>
        <dbReference type="SAM" id="Phobius"/>
    </source>
</evidence>
<feature type="compositionally biased region" description="Low complexity" evidence="6">
    <location>
        <begin position="1"/>
        <end position="15"/>
    </location>
</feature>
<dbReference type="SUPFAM" id="SSF103473">
    <property type="entry name" value="MFS general substrate transporter"/>
    <property type="match status" value="2"/>
</dbReference>
<accession>A0A5C3NGD9</accession>
<keyword evidence="9" id="KW-1185">Reference proteome</keyword>
<gene>
    <name evidence="8" type="ORF">OE88DRAFT_1652559</name>
</gene>
<name>A0A5C3NGD9_9AGAM</name>
<organism evidence="8 9">
    <name type="scientific">Heliocybe sulcata</name>
    <dbReference type="NCBI Taxonomy" id="5364"/>
    <lineage>
        <taxon>Eukaryota</taxon>
        <taxon>Fungi</taxon>
        <taxon>Dikarya</taxon>
        <taxon>Basidiomycota</taxon>
        <taxon>Agaricomycotina</taxon>
        <taxon>Agaricomycetes</taxon>
        <taxon>Gloeophyllales</taxon>
        <taxon>Gloeophyllaceae</taxon>
        <taxon>Heliocybe</taxon>
    </lineage>
</organism>
<sequence>MTLPTDPSADPDPTTQMPWPSRPTNKQRTSSKSSGSYGATNSGETTVVSVPRDDVSKVAEPGKKRLTTWDLVALSVSMAGAQIAWTAELGYGTPFLLSLGLSEQLTSLVWLAGPISGLIAQPLIGAISDSSTSKYRRRYWVVSSTTVLVVSMFALAYCQGIAAFLVDLVGGGAGDWDPKRAKQVSDTAIGLAILAFYLLDFALNALQASLRNLLLDITPSEQLSAGNAWHGRMTHAGNIIGYGLGFLPLANMPILRLLGGDQFRKFCVVALAILVVTVWITCFTQQEKARQKLPGQKKKLRDVLDNIYSAIVKLPKPIRRVCFVQVFAFMGWFPFLFYSTTYVGQIMAYEQHKDPDKDLATRTGEFAMLMYSLVAVVAGTLLPHLARRDTRLFTKPEGEDDEITHLRDVVRQWRAEAARRGRPLRLPIMPFLLRNIWTGALLLFTVLTFSTFFISTVNQAIVAISLVGICWAVACWAPFAIIMEFLKELEEGVDDRGRNERRVEQSPRRPSHSRVASTPALYRRPSTGERAPLIRRHSVDEFDATPEVIADATPVAGGTILGIHNLAIVFPQFIIALVSSAIFHYVDADVDDDPSNDSVYYGKNGVAWVLRFGGLCTLVGALIARMVPPTRTEKEMRRRLGELRLLKEEDSA</sequence>
<dbReference type="PANTHER" id="PTHR19432">
    <property type="entry name" value="SUGAR TRANSPORTER"/>
    <property type="match status" value="1"/>
</dbReference>
<dbReference type="InterPro" id="IPR036259">
    <property type="entry name" value="MFS_trans_sf"/>
</dbReference>
<evidence type="ECO:0000256" key="1">
    <source>
        <dbReference type="ARBA" id="ARBA00004141"/>
    </source>
</evidence>
<keyword evidence="4 7" id="KW-1133">Transmembrane helix</keyword>
<feature type="transmembrane region" description="Helical" evidence="7">
    <location>
        <begin position="66"/>
        <end position="87"/>
    </location>
</feature>
<dbReference type="AlphaFoldDB" id="A0A5C3NGD9"/>
<protein>
    <submittedName>
        <fullName evidence="8">MFS general substrate transporter</fullName>
    </submittedName>
</protein>
<dbReference type="GO" id="GO:0008506">
    <property type="term" value="F:sucrose:proton symporter activity"/>
    <property type="evidence" value="ECO:0007669"/>
    <property type="project" value="TreeGrafter"/>
</dbReference>
<evidence type="ECO:0000256" key="5">
    <source>
        <dbReference type="ARBA" id="ARBA00023136"/>
    </source>
</evidence>
<dbReference type="PANTHER" id="PTHR19432:SF35">
    <property type="entry name" value="SOLUTE CARRIER FAMILY 45 MEMBER 3 ISOFORM X1"/>
    <property type="match status" value="1"/>
</dbReference>
<feature type="transmembrane region" description="Helical" evidence="7">
    <location>
        <begin position="139"/>
        <end position="166"/>
    </location>
</feature>
<feature type="transmembrane region" description="Helical" evidence="7">
    <location>
        <begin position="566"/>
        <end position="586"/>
    </location>
</feature>